<sequence length="293" mass="33415">MIKLEQYKIFNEAASTLSFSKAAKNLFISQSAVSQTIHALEKELNTQLFIRLNKGVTLTKEGMLLHKNITEALALITSVENELSHYNELLSGQLNIGAGDSICENYLIDLLKQFHHLYPTIKINVVNGTSIETVEHLKNGTIDLAFINLPFDDESLAMKECLTIHDIFISKEKDDHLYSYQEIAKKNLILLEKSSNSRNYIDKYFAKHGILLNPEMELGAHHLLLEFTHANLGNACVVKEFSHDFLDKNKVYEIQLKKPLPSRSIGYTYLKRRSLSQATLKFIELIDQFDKSI</sequence>
<evidence type="ECO:0000256" key="1">
    <source>
        <dbReference type="ARBA" id="ARBA00009437"/>
    </source>
</evidence>
<dbReference type="Gene3D" id="1.10.10.10">
    <property type="entry name" value="Winged helix-like DNA-binding domain superfamily/Winged helix DNA-binding domain"/>
    <property type="match status" value="1"/>
</dbReference>
<comment type="similarity">
    <text evidence="1">Belongs to the LysR transcriptional regulatory family.</text>
</comment>
<evidence type="ECO:0000256" key="4">
    <source>
        <dbReference type="ARBA" id="ARBA00023163"/>
    </source>
</evidence>
<dbReference type="RefSeq" id="WP_106987245.1">
    <property type="nucleotide sequence ID" value="NZ_DBGCOW010000087.1"/>
</dbReference>
<dbReference type="GO" id="GO:0000976">
    <property type="term" value="F:transcription cis-regulatory region binding"/>
    <property type="evidence" value="ECO:0007669"/>
    <property type="project" value="TreeGrafter"/>
</dbReference>
<keyword evidence="7" id="KW-1185">Reference proteome</keyword>
<comment type="caution">
    <text evidence="6">The sequence shown here is derived from an EMBL/GenBank/DDBJ whole genome shotgun (WGS) entry which is preliminary data.</text>
</comment>
<dbReference type="PANTHER" id="PTHR30126:SF64">
    <property type="entry name" value="HTH-TYPE TRANSCRIPTIONAL REGULATOR CITR"/>
    <property type="match status" value="1"/>
</dbReference>
<keyword evidence="4" id="KW-0804">Transcription</keyword>
<dbReference type="EMBL" id="PYLP01000002">
    <property type="protein sequence ID" value="PST41721.1"/>
    <property type="molecule type" value="Genomic_DNA"/>
</dbReference>
<dbReference type="PROSITE" id="PS50931">
    <property type="entry name" value="HTH_LYSR"/>
    <property type="match status" value="1"/>
</dbReference>
<dbReference type="Gene3D" id="3.40.190.290">
    <property type="match status" value="1"/>
</dbReference>
<dbReference type="InterPro" id="IPR036388">
    <property type="entry name" value="WH-like_DNA-bd_sf"/>
</dbReference>
<evidence type="ECO:0000259" key="5">
    <source>
        <dbReference type="PROSITE" id="PS50931"/>
    </source>
</evidence>
<dbReference type="Proteomes" id="UP000241201">
    <property type="component" value="Unassembled WGS sequence"/>
</dbReference>
<dbReference type="InterPro" id="IPR005119">
    <property type="entry name" value="LysR_subst-bd"/>
</dbReference>
<evidence type="ECO:0000256" key="3">
    <source>
        <dbReference type="ARBA" id="ARBA00023125"/>
    </source>
</evidence>
<organism evidence="6 7">
    <name type="scientific">Faecalibacillus faecis</name>
    <dbReference type="NCBI Taxonomy" id="1982628"/>
    <lineage>
        <taxon>Bacteria</taxon>
        <taxon>Bacillati</taxon>
        <taxon>Bacillota</taxon>
        <taxon>Erysipelotrichia</taxon>
        <taxon>Erysipelotrichales</taxon>
        <taxon>Coprobacillaceae</taxon>
        <taxon>Faecalibacillus</taxon>
    </lineage>
</organism>
<dbReference type="CDD" id="cd05466">
    <property type="entry name" value="PBP2_LTTR_substrate"/>
    <property type="match status" value="1"/>
</dbReference>
<dbReference type="FunFam" id="1.10.10.10:FF:000001">
    <property type="entry name" value="LysR family transcriptional regulator"/>
    <property type="match status" value="1"/>
</dbReference>
<dbReference type="InterPro" id="IPR000847">
    <property type="entry name" value="LysR_HTH_N"/>
</dbReference>
<dbReference type="SUPFAM" id="SSF46785">
    <property type="entry name" value="Winged helix' DNA-binding domain"/>
    <property type="match status" value="1"/>
</dbReference>
<keyword evidence="2" id="KW-0805">Transcription regulation</keyword>
<evidence type="ECO:0000256" key="2">
    <source>
        <dbReference type="ARBA" id="ARBA00023015"/>
    </source>
</evidence>
<dbReference type="PRINTS" id="PR00039">
    <property type="entry name" value="HTHLYSR"/>
</dbReference>
<evidence type="ECO:0000313" key="7">
    <source>
        <dbReference type="Proteomes" id="UP000241201"/>
    </source>
</evidence>
<reference evidence="7" key="1">
    <citation type="submission" date="2018-03" db="EMBL/GenBank/DDBJ databases">
        <title>Lachnoclostridium SNUG30370 gen.nov., sp.nov., isolated from human faeces.</title>
        <authorList>
            <person name="Seo B."/>
            <person name="Jeon K."/>
            <person name="Ko G."/>
        </authorList>
    </citation>
    <scope>NUCLEOTIDE SEQUENCE [LARGE SCALE GENOMIC DNA]</scope>
    <source>
        <strain evidence="7">SNUG30370</strain>
    </source>
</reference>
<proteinExistence type="inferred from homology"/>
<dbReference type="AlphaFoldDB" id="A0A2T3G2P9"/>
<feature type="domain" description="HTH lysR-type" evidence="5">
    <location>
        <begin position="2"/>
        <end position="59"/>
    </location>
</feature>
<keyword evidence="3" id="KW-0238">DNA-binding</keyword>
<protein>
    <submittedName>
        <fullName evidence="6">LysR family transcriptional regulator</fullName>
    </submittedName>
</protein>
<dbReference type="InterPro" id="IPR036390">
    <property type="entry name" value="WH_DNA-bd_sf"/>
</dbReference>
<gene>
    <name evidence="6" type="ORF">C7U55_02765</name>
</gene>
<dbReference type="GO" id="GO:0003700">
    <property type="term" value="F:DNA-binding transcription factor activity"/>
    <property type="evidence" value="ECO:0007669"/>
    <property type="project" value="InterPro"/>
</dbReference>
<dbReference type="PANTHER" id="PTHR30126">
    <property type="entry name" value="HTH-TYPE TRANSCRIPTIONAL REGULATOR"/>
    <property type="match status" value="1"/>
</dbReference>
<dbReference type="Pfam" id="PF03466">
    <property type="entry name" value="LysR_substrate"/>
    <property type="match status" value="1"/>
</dbReference>
<accession>A0A2T3G2P9</accession>
<name>A0A2T3G2P9_9FIRM</name>
<dbReference type="Pfam" id="PF00126">
    <property type="entry name" value="HTH_1"/>
    <property type="match status" value="1"/>
</dbReference>
<dbReference type="GeneID" id="77470027"/>
<evidence type="ECO:0000313" key="6">
    <source>
        <dbReference type="EMBL" id="PST41721.1"/>
    </source>
</evidence>
<dbReference type="SUPFAM" id="SSF53850">
    <property type="entry name" value="Periplasmic binding protein-like II"/>
    <property type="match status" value="1"/>
</dbReference>